<dbReference type="Pfam" id="PF13768">
    <property type="entry name" value="VWA_3"/>
    <property type="match status" value="1"/>
</dbReference>
<sequence>MADDFSKAVDDGLRLSKRIYFGKDRSVTPPKPPTMEKSSSASFLPASPMVYAVISDPGIVDNPDMPSYQPHVHGRCDPPALIPLQMSGISLEVQCYLDTAFVTMKGSWRVHCVMGSRSCDCRVAIPMGEQGSVLGVEVDISRKSYCTQLATAEDNKDYDRGARVQDLGFLKPHIFTLIIPQVDGGTNLSIKVSWSQKLLYDEDQFSLIVPFSFLEYVTPAGKKISKKEKILLNVNPGTGTEVLCKTSSHPLKELERRVGQLAYSYEQEVLKWSTIDFTFSYSVPSDSLLGGFLLQSPSMHDADQREMFCIYLFPGNPQKQKVFRREVVFVVDISGSMRGKPLEDMKSALYMAFSKLDPEDSFNIIAFNGETYLFSSTMMPATKEAVDNVNEWIGINFVAGGGTNISQPLDQAIEMLSGARSSLPLIFLFTDGSVEDERHICDVMKRKLSNRESLCPRIHTFGIGYHCNHYFLRTLSALGRGSYDAAFDPDLIKTRVQRLFSKASSSILANLSLDTLEDDLDLEVFPSRIPDLLLDSPLVLSGRYQGSFPENIKAKAVLPDMSNFCLNLKAQKTKDIPLDKISAKQQIEILTAQAWFSEDKELEAKVAKMSIQTGFVSEYTCMALLESDKTAEQKGVSPKTDPKKGVDSKGPKRIVLRNLGLGFGNVTATIDNVSPCAEETKGPEAAEIFVKAASNCCGKLCNHCCCMCCIQCCSKINDRCAIVLTQLCSALACFGCFECCAEICCGGQDGR</sequence>
<accession>A0AAN8VUL3</accession>
<feature type="domain" description="VWFA" evidence="1">
    <location>
        <begin position="326"/>
        <end position="516"/>
    </location>
</feature>
<organism evidence="2 3">
    <name type="scientific">Dillenia turbinata</name>
    <dbReference type="NCBI Taxonomy" id="194707"/>
    <lineage>
        <taxon>Eukaryota</taxon>
        <taxon>Viridiplantae</taxon>
        <taxon>Streptophyta</taxon>
        <taxon>Embryophyta</taxon>
        <taxon>Tracheophyta</taxon>
        <taxon>Spermatophyta</taxon>
        <taxon>Magnoliopsida</taxon>
        <taxon>eudicotyledons</taxon>
        <taxon>Gunneridae</taxon>
        <taxon>Pentapetalae</taxon>
        <taxon>Dilleniales</taxon>
        <taxon>Dilleniaceae</taxon>
        <taxon>Dillenia</taxon>
    </lineage>
</organism>
<dbReference type="PROSITE" id="PS50234">
    <property type="entry name" value="VWFA"/>
    <property type="match status" value="1"/>
</dbReference>
<proteinExistence type="predicted"/>
<dbReference type="Gene3D" id="3.40.50.410">
    <property type="entry name" value="von Willebrand factor, type A domain"/>
    <property type="match status" value="1"/>
</dbReference>
<evidence type="ECO:0000313" key="2">
    <source>
        <dbReference type="EMBL" id="KAK6941273.1"/>
    </source>
</evidence>
<keyword evidence="3" id="KW-1185">Reference proteome</keyword>
<dbReference type="PANTHER" id="PTHR46503">
    <property type="entry name" value="INTER-ALPHA-TRYPSIN INHIBITOR HEAVY CHAIN-LIKE PROTEIN"/>
    <property type="match status" value="1"/>
</dbReference>
<protein>
    <submittedName>
        <fullName evidence="2">von Willebrand factor, type A</fullName>
    </submittedName>
</protein>
<dbReference type="SMART" id="SM00327">
    <property type="entry name" value="VWA"/>
    <property type="match status" value="1"/>
</dbReference>
<dbReference type="Proteomes" id="UP001370490">
    <property type="component" value="Unassembled WGS sequence"/>
</dbReference>
<evidence type="ECO:0000313" key="3">
    <source>
        <dbReference type="Proteomes" id="UP001370490"/>
    </source>
</evidence>
<gene>
    <name evidence="2" type="ORF">RJ641_026650</name>
</gene>
<dbReference type="SUPFAM" id="SSF53300">
    <property type="entry name" value="vWA-like"/>
    <property type="match status" value="1"/>
</dbReference>
<dbReference type="PANTHER" id="PTHR46503:SF1">
    <property type="entry name" value="INTER-ALPHA-TRYPSIN INHIBITOR HEAVY CHAIN-LIKE PROTEIN"/>
    <property type="match status" value="1"/>
</dbReference>
<evidence type="ECO:0000259" key="1">
    <source>
        <dbReference type="PROSITE" id="PS50234"/>
    </source>
</evidence>
<dbReference type="InterPro" id="IPR036465">
    <property type="entry name" value="vWFA_dom_sf"/>
</dbReference>
<name>A0AAN8VUL3_9MAGN</name>
<dbReference type="EMBL" id="JBAMMX010000004">
    <property type="protein sequence ID" value="KAK6941273.1"/>
    <property type="molecule type" value="Genomic_DNA"/>
</dbReference>
<dbReference type="AlphaFoldDB" id="A0AAN8VUL3"/>
<reference evidence="2 3" key="1">
    <citation type="submission" date="2023-12" db="EMBL/GenBank/DDBJ databases">
        <title>A high-quality genome assembly for Dillenia turbinata (Dilleniales).</title>
        <authorList>
            <person name="Chanderbali A."/>
        </authorList>
    </citation>
    <scope>NUCLEOTIDE SEQUENCE [LARGE SCALE GENOMIC DNA]</scope>
    <source>
        <strain evidence="2">LSX21</strain>
        <tissue evidence="2">Leaf</tissue>
    </source>
</reference>
<dbReference type="InterPro" id="IPR002035">
    <property type="entry name" value="VWF_A"/>
</dbReference>
<comment type="caution">
    <text evidence="2">The sequence shown here is derived from an EMBL/GenBank/DDBJ whole genome shotgun (WGS) entry which is preliminary data.</text>
</comment>